<organism evidence="1 2">
    <name type="scientific">Flavobacterium erciyesense</name>
    <dbReference type="NCBI Taxonomy" id="2825842"/>
    <lineage>
        <taxon>Bacteria</taxon>
        <taxon>Pseudomonadati</taxon>
        <taxon>Bacteroidota</taxon>
        <taxon>Flavobacteriia</taxon>
        <taxon>Flavobacteriales</taxon>
        <taxon>Flavobacteriaceae</taxon>
        <taxon>Flavobacterium</taxon>
    </lineage>
</organism>
<dbReference type="Proteomes" id="UP000679008">
    <property type="component" value="Unassembled WGS sequence"/>
</dbReference>
<protein>
    <submittedName>
        <fullName evidence="1">Uncharacterized protein</fullName>
    </submittedName>
</protein>
<dbReference type="RefSeq" id="WP_210788052.1">
    <property type="nucleotide sequence ID" value="NZ_JAGPXB010000001.1"/>
</dbReference>
<dbReference type="EMBL" id="JAGPXB010000001">
    <property type="protein sequence ID" value="MBQ0907506.1"/>
    <property type="molecule type" value="Genomic_DNA"/>
</dbReference>
<evidence type="ECO:0000313" key="1">
    <source>
        <dbReference type="EMBL" id="MBQ0907506.1"/>
    </source>
</evidence>
<gene>
    <name evidence="1" type="ORF">KBJ98_02190</name>
</gene>
<reference evidence="1 2" key="1">
    <citation type="submission" date="2021-04" db="EMBL/GenBank/DDBJ databases">
        <title>Description of novel Flavobacterium sp. F-328.</title>
        <authorList>
            <person name="Saticioglu I.B."/>
        </authorList>
    </citation>
    <scope>NUCLEOTIDE SEQUENCE [LARGE SCALE GENOMIC DNA]</scope>
    <source>
        <strain evidence="1 2">F-328</strain>
    </source>
</reference>
<comment type="caution">
    <text evidence="1">The sequence shown here is derived from an EMBL/GenBank/DDBJ whole genome shotgun (WGS) entry which is preliminary data.</text>
</comment>
<name>A0ABS5D0F6_9FLAO</name>
<sequence length="65" mass="7485">MLKTIQKCNAYKALDTVAQKVVSKRQMITQIADAVQQARCMGLENWRKITPIMSKYQKIVEEIVT</sequence>
<evidence type="ECO:0000313" key="2">
    <source>
        <dbReference type="Proteomes" id="UP000679008"/>
    </source>
</evidence>
<keyword evidence="2" id="KW-1185">Reference proteome</keyword>
<accession>A0ABS5D0F6</accession>
<proteinExistence type="predicted"/>